<dbReference type="GO" id="GO:0046921">
    <property type="term" value="F:alpha-(1-&gt;6)-fucosyltransferase activity"/>
    <property type="evidence" value="ECO:0007669"/>
    <property type="project" value="TreeGrafter"/>
</dbReference>
<keyword evidence="2" id="KW-1185">Reference proteome</keyword>
<reference evidence="1 2" key="1">
    <citation type="submission" date="2018-06" db="EMBL/GenBank/DDBJ databases">
        <authorList>
            <person name="Strepis N."/>
        </authorList>
    </citation>
    <scope>NUCLEOTIDE SEQUENCE [LARGE SCALE GENOMIC DNA]</scope>
    <source>
        <strain evidence="1">LUCI</strain>
    </source>
</reference>
<evidence type="ECO:0000313" key="2">
    <source>
        <dbReference type="Proteomes" id="UP000277811"/>
    </source>
</evidence>
<dbReference type="AlphaFoldDB" id="A0A498R203"/>
<dbReference type="GO" id="GO:0006487">
    <property type="term" value="P:protein N-linked glycosylation"/>
    <property type="evidence" value="ECO:0007669"/>
    <property type="project" value="TreeGrafter"/>
</dbReference>
<dbReference type="EMBL" id="UPPP01000053">
    <property type="protein sequence ID" value="VBB05189.1"/>
    <property type="molecule type" value="Genomic_DNA"/>
</dbReference>
<dbReference type="Gene3D" id="3.40.50.11350">
    <property type="match status" value="1"/>
</dbReference>
<organism evidence="1 2">
    <name type="scientific">Lucifera butyrica</name>
    <dbReference type="NCBI Taxonomy" id="1351585"/>
    <lineage>
        <taxon>Bacteria</taxon>
        <taxon>Bacillati</taxon>
        <taxon>Bacillota</taxon>
        <taxon>Negativicutes</taxon>
        <taxon>Veillonellales</taxon>
        <taxon>Veillonellaceae</taxon>
        <taxon>Lucifera</taxon>
    </lineage>
</organism>
<gene>
    <name evidence="1" type="ORF">LUCI_0396</name>
</gene>
<proteinExistence type="predicted"/>
<protein>
    <submittedName>
        <fullName evidence="1">Uncharacterized protein</fullName>
    </submittedName>
</protein>
<sequence length="311" mass="35980">MRPDENRFLLLKARGAGFWFDMEHVVGGLLIAEMAGRIPIVYWGKNSIYGGSDEVNAFEQFFLPVSAYSVRNLMRPDYRVCPAMWNPDNLITEETSRFITAWWYPMEEMLARTEEVMVLGWAPVHLVQSWLQQPHPACGTGPEGIYRYIFSKYITLQPSLAGEMDAFYDAYMQKRHILAVHVRASDKVTEIADLHRINQLYYPAIERYLAQNPDTFIFLLTESETILAEYRNVFKERLIYTHCRRTRGEIPIYDPDRTKAIRMGAEVLKDTYLALRCNAFFGNSHSNVSNAVVRLKKWPAGSVKLFSVNDL</sequence>
<name>A0A498R203_9FIRM</name>
<dbReference type="PANTHER" id="PTHR13132:SF29">
    <property type="entry name" value="ALPHA-(1,6)-FUCOSYLTRANSFERASE"/>
    <property type="match status" value="1"/>
</dbReference>
<dbReference type="PANTHER" id="PTHR13132">
    <property type="entry name" value="ALPHA- 1,6 -FUCOSYLTRANSFERASE"/>
    <property type="match status" value="1"/>
</dbReference>
<dbReference type="OrthoDB" id="1737455at2"/>
<accession>A0A498R203</accession>
<dbReference type="RefSeq" id="WP_122626192.1">
    <property type="nucleotide sequence ID" value="NZ_UPPP01000053.1"/>
</dbReference>
<evidence type="ECO:0000313" key="1">
    <source>
        <dbReference type="EMBL" id="VBB05189.1"/>
    </source>
</evidence>
<dbReference type="Proteomes" id="UP000277811">
    <property type="component" value="Unassembled WGS sequence"/>
</dbReference>